<gene>
    <name evidence="1" type="ORF">O6H91_06G009500</name>
</gene>
<evidence type="ECO:0000313" key="2">
    <source>
        <dbReference type="Proteomes" id="UP001162992"/>
    </source>
</evidence>
<proteinExistence type="predicted"/>
<evidence type="ECO:0000313" key="1">
    <source>
        <dbReference type="EMBL" id="KAJ7551307.1"/>
    </source>
</evidence>
<protein>
    <submittedName>
        <fullName evidence="1">Uncharacterized protein</fullName>
    </submittedName>
</protein>
<keyword evidence="2" id="KW-1185">Reference proteome</keyword>
<dbReference type="Proteomes" id="UP001162992">
    <property type="component" value="Chromosome 6"/>
</dbReference>
<accession>A0ACC2DAI1</accession>
<reference evidence="2" key="1">
    <citation type="journal article" date="2024" name="Proc. Natl. Acad. Sci. U.S.A.">
        <title>Extraordinary preservation of gene collinearity over three hundred million years revealed in homosporous lycophytes.</title>
        <authorList>
            <person name="Li C."/>
            <person name="Wickell D."/>
            <person name="Kuo L.Y."/>
            <person name="Chen X."/>
            <person name="Nie B."/>
            <person name="Liao X."/>
            <person name="Peng D."/>
            <person name="Ji J."/>
            <person name="Jenkins J."/>
            <person name="Williams M."/>
            <person name="Shu S."/>
            <person name="Plott C."/>
            <person name="Barry K."/>
            <person name="Rajasekar S."/>
            <person name="Grimwood J."/>
            <person name="Han X."/>
            <person name="Sun S."/>
            <person name="Hou Z."/>
            <person name="He W."/>
            <person name="Dai G."/>
            <person name="Sun C."/>
            <person name="Schmutz J."/>
            <person name="Leebens-Mack J.H."/>
            <person name="Li F.W."/>
            <person name="Wang L."/>
        </authorList>
    </citation>
    <scope>NUCLEOTIDE SEQUENCE [LARGE SCALE GENOMIC DNA]</scope>
    <source>
        <strain evidence="2">cv. PW_Plant_1</strain>
    </source>
</reference>
<dbReference type="EMBL" id="CM055097">
    <property type="protein sequence ID" value="KAJ7551307.1"/>
    <property type="molecule type" value="Genomic_DNA"/>
</dbReference>
<organism evidence="1 2">
    <name type="scientific">Diphasiastrum complanatum</name>
    <name type="common">Issler's clubmoss</name>
    <name type="synonym">Lycopodium complanatum</name>
    <dbReference type="NCBI Taxonomy" id="34168"/>
    <lineage>
        <taxon>Eukaryota</taxon>
        <taxon>Viridiplantae</taxon>
        <taxon>Streptophyta</taxon>
        <taxon>Embryophyta</taxon>
        <taxon>Tracheophyta</taxon>
        <taxon>Lycopodiopsida</taxon>
        <taxon>Lycopodiales</taxon>
        <taxon>Lycopodiaceae</taxon>
        <taxon>Lycopodioideae</taxon>
        <taxon>Diphasiastrum</taxon>
    </lineage>
</organism>
<sequence length="755" mass="84787">MIGSVRWRMLRGKLELRKRNLVSRFLALTPGSQLGCFQNHNPRSVGEFRICSIANGRYLINKKLSKDIKDPPSRFSLGTLTAQYADLLQGCADRRDVAEGKAVHADIIRVGLESNRFLANHLVHMYGKCGSLQDARAVFDSICDPNVYSWTSMIGAYAHHGYGNEALNLFRQMQNACVRPDKVTLVTALNACCNQEAKKEGVLIHSQVMESGLESDIVVACGLLNMYRRCGSLEDVWGIFTKMHERDVIVWNVMIAACIEHEHSKQAVQLFGQMQLEGTIPNQITFIGILGTFSAPDDVAEGALLHAHIAKAGYEEDVFVGTALVNMYGKCGSLEDSRYVFDRMPEKNVVSWNAMLSVYAQSGNDREVLHLFEQMQKDMKPDKVTFLNVLDAYGNLSALRYGKHIHSLIEAGKLQTDLTIGNALISMYAKCGSVENARKVFDSMIERDVISWNTMIAAYGQHGYGEEALQLFRSMQKSHVLPSKITFVNILSACSHAGLLDEGHKIFSSMSADYGLPPALEHYGCMVDLLGRLGQLDEAENILKQMPFPADSLVYMTLLGACRLHGDVERGKRVAEHLFQIDARKSAPYVVLSNIYAATGRWDDVYRVRQKMIDRGVKKEPGCSSIVVKNRVHDFVVGKSSHPRFRDIFVELETLTRKMKRLGYVPDTQLVLHDIEGEQKEHLLSHHSEKLAVTFGIINTPPQTPIQVVKNLRVCEDCHNAVKFISVVTRREIVLRDTHRFHRFKDGMCSCGNFW</sequence>
<comment type="caution">
    <text evidence="1">The sequence shown here is derived from an EMBL/GenBank/DDBJ whole genome shotgun (WGS) entry which is preliminary data.</text>
</comment>
<name>A0ACC2DAI1_DIPCM</name>